<feature type="region of interest" description="Disordered" evidence="1">
    <location>
        <begin position="56"/>
        <end position="100"/>
    </location>
</feature>
<dbReference type="Proteomes" id="UP000258613">
    <property type="component" value="Chromosome"/>
</dbReference>
<organism evidence="2 3">
    <name type="scientific">Natrarchaeobaculum sulfurireducens</name>
    <dbReference type="NCBI Taxonomy" id="2044521"/>
    <lineage>
        <taxon>Archaea</taxon>
        <taxon>Methanobacteriati</taxon>
        <taxon>Methanobacteriota</taxon>
        <taxon>Stenosarchaea group</taxon>
        <taxon>Halobacteria</taxon>
        <taxon>Halobacteriales</taxon>
        <taxon>Natrialbaceae</taxon>
        <taxon>Natrarchaeobaculum</taxon>
    </lineage>
</organism>
<reference evidence="3" key="1">
    <citation type="submission" date="2018-02" db="EMBL/GenBank/DDBJ databases">
        <title>Phenotypic and genomic properties of facultatively anaerobic sulfur-reducing natronoarchaea from hypersaline soda lakes.</title>
        <authorList>
            <person name="Sorokin D.Y."/>
            <person name="Kublanov I.V."/>
            <person name="Roman P."/>
            <person name="Sinninghe Damste J.S."/>
            <person name="Golyshin P.N."/>
            <person name="Rojo D."/>
            <person name="Ciordia S."/>
            <person name="Mena M.D.C."/>
            <person name="Ferrer M."/>
            <person name="Messina E."/>
            <person name="Smedile F."/>
            <person name="La Spada G."/>
            <person name="La Cono V."/>
            <person name="Yakimov M.M."/>
        </authorList>
    </citation>
    <scope>NUCLEOTIDE SEQUENCE [LARGE SCALE GENOMIC DNA]</scope>
    <source>
        <strain evidence="3">AArc-Mg</strain>
    </source>
</reference>
<protein>
    <submittedName>
        <fullName evidence="2">Uncharacterized protein</fullName>
    </submittedName>
</protein>
<feature type="compositionally biased region" description="Basic residues" evidence="1">
    <location>
        <begin position="85"/>
        <end position="94"/>
    </location>
</feature>
<proteinExistence type="predicted"/>
<feature type="compositionally biased region" description="Basic and acidic residues" evidence="1">
    <location>
        <begin position="57"/>
        <end position="76"/>
    </location>
</feature>
<evidence type="ECO:0000313" key="3">
    <source>
        <dbReference type="Proteomes" id="UP000258613"/>
    </source>
</evidence>
<feature type="region of interest" description="Disordered" evidence="1">
    <location>
        <begin position="125"/>
        <end position="155"/>
    </location>
</feature>
<accession>A0A346PM49</accession>
<dbReference type="AlphaFoldDB" id="A0A346PM49"/>
<dbReference type="EMBL" id="CP027033">
    <property type="protein sequence ID" value="AXR80594.1"/>
    <property type="molecule type" value="Genomic_DNA"/>
</dbReference>
<sequence>MFEVFSGTDRVGSIGVSVAASGVAPFGEPFWRVGRTVGKQCAAVFVSGMHPPSVPIGRDERRRCSMERSARARERTLSGGSHRSAVTRRERRRHTPDLSGGISHYVGVGWHGYITGRKPACMLAGNSPDETGHDSASTADYVQPVARPVDVTSSY</sequence>
<name>A0A346PM49_9EURY</name>
<keyword evidence="3" id="KW-1185">Reference proteome</keyword>
<evidence type="ECO:0000256" key="1">
    <source>
        <dbReference type="SAM" id="MobiDB-lite"/>
    </source>
</evidence>
<evidence type="ECO:0000313" key="2">
    <source>
        <dbReference type="EMBL" id="AXR80594.1"/>
    </source>
</evidence>
<dbReference type="KEGG" id="nag:AArcMg_0571"/>
<gene>
    <name evidence="2" type="ORF">AArcMg_0571</name>
</gene>